<dbReference type="Proteomes" id="UP001397290">
    <property type="component" value="Unassembled WGS sequence"/>
</dbReference>
<proteinExistence type="predicted"/>
<name>A0AAW0S6V3_9HYPO</name>
<reference evidence="1 2" key="1">
    <citation type="submission" date="2020-02" db="EMBL/GenBank/DDBJ databases">
        <title>Comparative genomics of the hypocrealean fungal genus Beauvera.</title>
        <authorList>
            <person name="Showalter D.N."/>
            <person name="Bushley K.E."/>
            <person name="Rehner S.A."/>
        </authorList>
    </citation>
    <scope>NUCLEOTIDE SEQUENCE [LARGE SCALE GENOMIC DNA]</scope>
    <source>
        <strain evidence="1 2">ARSEF4384</strain>
    </source>
</reference>
<dbReference type="AlphaFoldDB" id="A0AAW0S6V3"/>
<comment type="caution">
    <text evidence="1">The sequence shown here is derived from an EMBL/GenBank/DDBJ whole genome shotgun (WGS) entry which is preliminary data.</text>
</comment>
<keyword evidence="2" id="KW-1185">Reference proteome</keyword>
<gene>
    <name evidence="1" type="ORF">G3M48_002392</name>
</gene>
<protein>
    <submittedName>
        <fullName evidence="1">Uncharacterized protein</fullName>
    </submittedName>
</protein>
<organism evidence="1 2">
    <name type="scientific">Beauveria asiatica</name>
    <dbReference type="NCBI Taxonomy" id="1069075"/>
    <lineage>
        <taxon>Eukaryota</taxon>
        <taxon>Fungi</taxon>
        <taxon>Dikarya</taxon>
        <taxon>Ascomycota</taxon>
        <taxon>Pezizomycotina</taxon>
        <taxon>Sordariomycetes</taxon>
        <taxon>Hypocreomycetidae</taxon>
        <taxon>Hypocreales</taxon>
        <taxon>Cordycipitaceae</taxon>
        <taxon>Beauveria</taxon>
    </lineage>
</organism>
<sequence length="353" mass="39265">MQTSLPASALKHLEPYPGGSWTVSGETADTVTVSYSCADNPEVVSYTLHRCQTEQDVMARCQSHMYNFEPGDKKLAAENPAEETEKTSASAPSTIELKIEPVDDTPWESVPIPTSTDCFNYYHAHANNVFSSPVQESHYVQQSTSEYAFSTPPSFDCQQQISLTYNDSFVPFNNYWPMQNESRLALHQAWEPQHLTMGRRAAEQTVTTIHSRNHVHTSNSARSFHGPSLESVALRGHNACRTSTALEPPSTTLFESYFRFYYYNFVTDDSLAYSLASSLSGNDGLITYPTSHPGYTGTSSLPAVLSLEGVADHQAFDIDCPWDIDAVLSQCTHPPSTDRREYWPIANVLCLTC</sequence>
<accession>A0AAW0S6V3</accession>
<evidence type="ECO:0000313" key="1">
    <source>
        <dbReference type="EMBL" id="KAK8150359.1"/>
    </source>
</evidence>
<dbReference type="EMBL" id="JAAHCF010000018">
    <property type="protein sequence ID" value="KAK8150359.1"/>
    <property type="molecule type" value="Genomic_DNA"/>
</dbReference>
<evidence type="ECO:0000313" key="2">
    <source>
        <dbReference type="Proteomes" id="UP001397290"/>
    </source>
</evidence>